<dbReference type="AlphaFoldDB" id="A0AAV9P837"/>
<name>A0AAV9P837_9PEZI</name>
<reference evidence="2 3" key="1">
    <citation type="submission" date="2023-08" db="EMBL/GenBank/DDBJ databases">
        <title>Black Yeasts Isolated from many extreme environments.</title>
        <authorList>
            <person name="Coleine C."/>
            <person name="Stajich J.E."/>
            <person name="Selbmann L."/>
        </authorList>
    </citation>
    <scope>NUCLEOTIDE SEQUENCE [LARGE SCALE GENOMIC DNA]</scope>
    <source>
        <strain evidence="2 3">CCFEE 5935</strain>
    </source>
</reference>
<dbReference type="GeneID" id="89927552"/>
<sequence length="113" mass="12704">MTQLQKHGYQKSRSSDINRTQSYRGQDSNAWSPLKSTPEQAEAPGVAPLDYANSYGLSRLNRAAPDAGRHGEPQHRMNQAELYTHAAQGSNVSNWSQTKGEQVPYHAKTWYEE</sequence>
<evidence type="ECO:0000313" key="2">
    <source>
        <dbReference type="EMBL" id="KAK5168903.1"/>
    </source>
</evidence>
<dbReference type="EMBL" id="JAVRRT010000009">
    <property type="protein sequence ID" value="KAK5168903.1"/>
    <property type="molecule type" value="Genomic_DNA"/>
</dbReference>
<protein>
    <submittedName>
        <fullName evidence="2">Uncharacterized protein</fullName>
    </submittedName>
</protein>
<feature type="compositionally biased region" description="Polar residues" evidence="1">
    <location>
        <begin position="1"/>
        <end position="39"/>
    </location>
</feature>
<dbReference type="Proteomes" id="UP001337655">
    <property type="component" value="Unassembled WGS sequence"/>
</dbReference>
<evidence type="ECO:0000313" key="3">
    <source>
        <dbReference type="Proteomes" id="UP001337655"/>
    </source>
</evidence>
<evidence type="ECO:0000256" key="1">
    <source>
        <dbReference type="SAM" id="MobiDB-lite"/>
    </source>
</evidence>
<keyword evidence="3" id="KW-1185">Reference proteome</keyword>
<gene>
    <name evidence="2" type="ORF">LTR77_006212</name>
</gene>
<comment type="caution">
    <text evidence="2">The sequence shown here is derived from an EMBL/GenBank/DDBJ whole genome shotgun (WGS) entry which is preliminary data.</text>
</comment>
<feature type="region of interest" description="Disordered" evidence="1">
    <location>
        <begin position="1"/>
        <end position="51"/>
    </location>
</feature>
<dbReference type="RefSeq" id="XP_064658369.1">
    <property type="nucleotide sequence ID" value="XM_064803454.1"/>
</dbReference>
<proteinExistence type="predicted"/>
<accession>A0AAV9P837</accession>
<organism evidence="2 3">
    <name type="scientific">Saxophila tyrrhenica</name>
    <dbReference type="NCBI Taxonomy" id="1690608"/>
    <lineage>
        <taxon>Eukaryota</taxon>
        <taxon>Fungi</taxon>
        <taxon>Dikarya</taxon>
        <taxon>Ascomycota</taxon>
        <taxon>Pezizomycotina</taxon>
        <taxon>Dothideomycetes</taxon>
        <taxon>Dothideomycetidae</taxon>
        <taxon>Mycosphaerellales</taxon>
        <taxon>Extremaceae</taxon>
        <taxon>Saxophila</taxon>
    </lineage>
</organism>